<dbReference type="Proteomes" id="UP000617634">
    <property type="component" value="Unassembled WGS sequence"/>
</dbReference>
<proteinExistence type="predicted"/>
<dbReference type="AlphaFoldDB" id="A0A931HB19"/>
<dbReference type="Pfam" id="PF20155">
    <property type="entry name" value="TMP_3"/>
    <property type="match status" value="1"/>
</dbReference>
<reference evidence="4" key="1">
    <citation type="submission" date="2020-11" db="EMBL/GenBank/DDBJ databases">
        <title>Novosphingobium aureum sp. nov., a marine bacterium isolated from sediment of a salt flat.</title>
        <authorList>
            <person name="Yoo Y."/>
            <person name="Kim J.-J."/>
        </authorList>
    </citation>
    <scope>NUCLEOTIDE SEQUENCE</scope>
    <source>
        <strain evidence="4">YJ-S2-02</strain>
    </source>
</reference>
<gene>
    <name evidence="4" type="ORF">I5E68_07050</name>
</gene>
<accession>A0A931HB19</accession>
<feature type="region of interest" description="Disordered" evidence="2">
    <location>
        <begin position="465"/>
        <end position="494"/>
    </location>
</feature>
<protein>
    <submittedName>
        <fullName evidence="4">Tape measure protein</fullName>
    </submittedName>
</protein>
<sequence length="942" mass="98999">MSEIDPVILQLRFEAQKAQADMRQFERRMTATFDRQERSIIHLENQFRRSTTNISSSFKSIATGLAAGFSAREVATMADSYTRFTNALKVAGLEGENLAGTQEQLFTVAQRNGVELEAVGQLYSRAAQNQAELGASTSDLIDLTRAVTASLRISGTSANEASGSLLQLGQALGSPRIQAEEFNSLLDTMQPLLREASKYIDGTGNSLSGLTRKIKDTKGEGVSNVEFFNAITRAMADLEKQASGASLTIDAAFTNLTNALTKYIGEADKANGASAAIVSALDALANNLDIVTEAIAVLAAVMVGRLAAGMAAGATSTGLATVALTALEARAAGTVTTMGAVGMAGRAAGASLLAAFGGPVGLAVTALTVGIGYLAVEAISADRQIKALGETTKSASEKAELFEQRLTDAGIAIDIAGKASDTAKGKVKSLGDQLRNTASQAGHAAQQLLALEAIEIRKQRGDLNRQQEAIEDRRRTRSYTSAAYTPGGGGVAYRPSTSGDYNAQDREALSLIAEQRAPLDRQEAALKAASAKGVDIVSERPASPSSVATETEKEKPAKASKSGPDPAQIALRFADDLAQGELAIKQAQADALGTAEARRALEHDQIEYERARYARQVAADEDLMKAQKEQLLAQNDALAQAKIAAVNADALREAQERQQRANENQGRYAEDALRAEASLATTRQASLEANLRILASLEEQEKAQLEAQIAAGEIADAARARADLEKTQAARRTNVEIDHESPLARRRRQVRETAKNMNDAIENIELDAVDRLTDGLADASTEFIKLGGVAGDVLNSIISDFVRLQLQAAIFGKGGVGTNVLGSIGNFLGIAGARAGGGPVTAGKTYLVGEKGQELFTPSQNGTIIPNHQLSSAVAMTGASATMPGGAIAVTQVLRFDLSNAVMTEDLIMQMNQMAQKAAIQGAQGGRALAAQDLKAATRAKM</sequence>
<feature type="domain" description="Tape measure protein N-terminal" evidence="3">
    <location>
        <begin position="72"/>
        <end position="269"/>
    </location>
</feature>
<feature type="region of interest" description="Disordered" evidence="2">
    <location>
        <begin position="530"/>
        <end position="565"/>
    </location>
</feature>
<feature type="coiled-coil region" evidence="1">
    <location>
        <begin position="651"/>
        <end position="708"/>
    </location>
</feature>
<evidence type="ECO:0000256" key="2">
    <source>
        <dbReference type="SAM" id="MobiDB-lite"/>
    </source>
</evidence>
<dbReference type="NCBIfam" id="TIGR02675">
    <property type="entry name" value="tape_meas_nterm"/>
    <property type="match status" value="1"/>
</dbReference>
<evidence type="ECO:0000313" key="5">
    <source>
        <dbReference type="Proteomes" id="UP000617634"/>
    </source>
</evidence>
<keyword evidence="5" id="KW-1185">Reference proteome</keyword>
<keyword evidence="1" id="KW-0175">Coiled coil</keyword>
<dbReference type="RefSeq" id="WP_197162407.1">
    <property type="nucleotide sequence ID" value="NZ_JADZGI010000001.1"/>
</dbReference>
<feature type="compositionally biased region" description="Basic and acidic residues" evidence="2">
    <location>
        <begin position="465"/>
        <end position="474"/>
    </location>
</feature>
<dbReference type="InterPro" id="IPR013491">
    <property type="entry name" value="Tape_meas_N"/>
</dbReference>
<evidence type="ECO:0000256" key="1">
    <source>
        <dbReference type="SAM" id="Coils"/>
    </source>
</evidence>
<dbReference type="EMBL" id="JADZGI010000001">
    <property type="protein sequence ID" value="MBH0112707.1"/>
    <property type="molecule type" value="Genomic_DNA"/>
</dbReference>
<evidence type="ECO:0000313" key="4">
    <source>
        <dbReference type="EMBL" id="MBH0112707.1"/>
    </source>
</evidence>
<evidence type="ECO:0000259" key="3">
    <source>
        <dbReference type="Pfam" id="PF20155"/>
    </source>
</evidence>
<comment type="caution">
    <text evidence="4">The sequence shown here is derived from an EMBL/GenBank/DDBJ whole genome shotgun (WGS) entry which is preliminary data.</text>
</comment>
<organism evidence="4 5">
    <name type="scientific">Novosphingobium aureum</name>
    <dbReference type="NCBI Taxonomy" id="2792964"/>
    <lineage>
        <taxon>Bacteria</taxon>
        <taxon>Pseudomonadati</taxon>
        <taxon>Pseudomonadota</taxon>
        <taxon>Alphaproteobacteria</taxon>
        <taxon>Sphingomonadales</taxon>
        <taxon>Sphingomonadaceae</taxon>
        <taxon>Novosphingobium</taxon>
    </lineage>
</organism>
<name>A0A931HB19_9SPHN</name>